<feature type="transmembrane region" description="Helical" evidence="1">
    <location>
        <begin position="21"/>
        <end position="43"/>
    </location>
</feature>
<evidence type="ECO:0000259" key="2">
    <source>
        <dbReference type="Pfam" id="PF07486"/>
    </source>
</evidence>
<dbReference type="EMBL" id="BSNF01000001">
    <property type="protein sequence ID" value="GLQ06050.1"/>
    <property type="molecule type" value="Genomic_DNA"/>
</dbReference>
<gene>
    <name evidence="3" type="ORF">GCM10007924_12710</name>
</gene>
<reference evidence="3" key="1">
    <citation type="journal article" date="2014" name="Int. J. Syst. Evol. Microbiol.">
        <title>Complete genome of a new Firmicutes species belonging to the dominant human colonic microbiota ('Ruminococcus bicirculans') reveals two chromosomes and a selective capacity to utilize plant glucans.</title>
        <authorList>
            <consortium name="NISC Comparative Sequencing Program"/>
            <person name="Wegmann U."/>
            <person name="Louis P."/>
            <person name="Goesmann A."/>
            <person name="Henrissat B."/>
            <person name="Duncan S.H."/>
            <person name="Flint H.J."/>
        </authorList>
    </citation>
    <scope>NUCLEOTIDE SEQUENCE</scope>
    <source>
        <strain evidence="3">NBRC 103408</strain>
    </source>
</reference>
<evidence type="ECO:0000313" key="4">
    <source>
        <dbReference type="Proteomes" id="UP001161409"/>
    </source>
</evidence>
<feature type="domain" description="Cell wall hydrolase SleB" evidence="2">
    <location>
        <begin position="129"/>
        <end position="238"/>
    </location>
</feature>
<proteinExistence type="predicted"/>
<protein>
    <recommendedName>
        <fullName evidence="2">Cell wall hydrolase SleB domain-containing protein</fullName>
    </recommendedName>
</protein>
<keyword evidence="1" id="KW-1133">Transmembrane helix</keyword>
<evidence type="ECO:0000256" key="1">
    <source>
        <dbReference type="SAM" id="Phobius"/>
    </source>
</evidence>
<organism evidence="3 4">
    <name type="scientific">Sneathiella chinensis</name>
    <dbReference type="NCBI Taxonomy" id="349750"/>
    <lineage>
        <taxon>Bacteria</taxon>
        <taxon>Pseudomonadati</taxon>
        <taxon>Pseudomonadota</taxon>
        <taxon>Alphaproteobacteria</taxon>
        <taxon>Sneathiellales</taxon>
        <taxon>Sneathiellaceae</taxon>
        <taxon>Sneathiella</taxon>
    </lineage>
</organism>
<dbReference type="Gene3D" id="1.10.10.2520">
    <property type="entry name" value="Cell wall hydrolase SleB, domain 1"/>
    <property type="match status" value="1"/>
</dbReference>
<comment type="caution">
    <text evidence="3">The sequence shown here is derived from an EMBL/GenBank/DDBJ whole genome shotgun (WGS) entry which is preliminary data.</text>
</comment>
<dbReference type="InterPro" id="IPR042047">
    <property type="entry name" value="SleB_dom1"/>
</dbReference>
<evidence type="ECO:0000313" key="3">
    <source>
        <dbReference type="EMBL" id="GLQ06050.1"/>
    </source>
</evidence>
<keyword evidence="1" id="KW-0472">Membrane</keyword>
<reference evidence="3" key="2">
    <citation type="submission" date="2023-01" db="EMBL/GenBank/DDBJ databases">
        <title>Draft genome sequence of Sneathiella chinensis strain NBRC 103408.</title>
        <authorList>
            <person name="Sun Q."/>
            <person name="Mori K."/>
        </authorList>
    </citation>
    <scope>NUCLEOTIDE SEQUENCE</scope>
    <source>
        <strain evidence="3">NBRC 103408</strain>
    </source>
</reference>
<accession>A0ABQ5U317</accession>
<sequence length="243" mass="27855">MYRDMQMNKEISTPTMTKRRNLGVVFAGVVIFLLSVVSIMLLVQVGQVDTDVREQYLARNYKALKSRELETKFTSMGELAGPALSQLKDLDMPDYHKVQQTYQSVDLFDRVFSQQELCLAQAVYFEARGEPLIGQVAIVEVVLNRMANPRYPNKACEVVFQNKHLKNRCQFSFACDGKSDRPKDLYAWEKSLKVVALVLDGERSGVAKNATHYHASYVSPFWREHFNKVGEIGRHIFYQDTSI</sequence>
<dbReference type="InterPro" id="IPR011105">
    <property type="entry name" value="Cell_wall_hydrolase_SleB"/>
</dbReference>
<keyword evidence="1" id="KW-0812">Transmembrane</keyword>
<dbReference type="Proteomes" id="UP001161409">
    <property type="component" value="Unassembled WGS sequence"/>
</dbReference>
<name>A0ABQ5U317_9PROT</name>
<dbReference type="Pfam" id="PF07486">
    <property type="entry name" value="Hydrolase_2"/>
    <property type="match status" value="1"/>
</dbReference>
<keyword evidence="4" id="KW-1185">Reference proteome</keyword>